<keyword evidence="4" id="KW-1185">Reference proteome</keyword>
<accession>A0AAD4YL29</accession>
<feature type="region of interest" description="Disordered" evidence="1">
    <location>
        <begin position="208"/>
        <end position="248"/>
    </location>
</feature>
<evidence type="ECO:0000313" key="4">
    <source>
        <dbReference type="Proteomes" id="UP001054821"/>
    </source>
</evidence>
<proteinExistence type="predicted"/>
<organism evidence="3 4">
    <name type="scientific">Prunus dulcis</name>
    <name type="common">Almond</name>
    <name type="synonym">Amygdalus dulcis</name>
    <dbReference type="NCBI Taxonomy" id="3755"/>
    <lineage>
        <taxon>Eukaryota</taxon>
        <taxon>Viridiplantae</taxon>
        <taxon>Streptophyta</taxon>
        <taxon>Embryophyta</taxon>
        <taxon>Tracheophyta</taxon>
        <taxon>Spermatophyta</taxon>
        <taxon>Magnoliopsida</taxon>
        <taxon>eudicotyledons</taxon>
        <taxon>Gunneridae</taxon>
        <taxon>Pentapetalae</taxon>
        <taxon>rosids</taxon>
        <taxon>fabids</taxon>
        <taxon>Rosales</taxon>
        <taxon>Rosaceae</taxon>
        <taxon>Amygdaloideae</taxon>
        <taxon>Amygdaleae</taxon>
        <taxon>Prunus</taxon>
    </lineage>
</organism>
<dbReference type="EMBL" id="JAJFAZ020000008">
    <property type="protein sequence ID" value="KAI5312443.1"/>
    <property type="molecule type" value="Genomic_DNA"/>
</dbReference>
<evidence type="ECO:0000313" key="3">
    <source>
        <dbReference type="EMBL" id="KAI5312443.1"/>
    </source>
</evidence>
<name>A0AAD4YL29_PRUDU</name>
<evidence type="ECO:0000256" key="1">
    <source>
        <dbReference type="SAM" id="MobiDB-lite"/>
    </source>
</evidence>
<feature type="region of interest" description="Disordered" evidence="1">
    <location>
        <begin position="262"/>
        <end position="316"/>
    </location>
</feature>
<evidence type="ECO:0000259" key="2">
    <source>
        <dbReference type="Pfam" id="PF14111"/>
    </source>
</evidence>
<gene>
    <name evidence="3" type="ORF">L3X38_041616</name>
</gene>
<dbReference type="Proteomes" id="UP001054821">
    <property type="component" value="Chromosome 8"/>
</dbReference>
<dbReference type="InterPro" id="IPR025558">
    <property type="entry name" value="DUF4283"/>
</dbReference>
<dbReference type="PANTHER" id="PTHR31286:SF99">
    <property type="entry name" value="DUF4283 DOMAIN-CONTAINING PROTEIN"/>
    <property type="match status" value="1"/>
</dbReference>
<feature type="domain" description="DUF4283" evidence="2">
    <location>
        <begin position="49"/>
        <end position="128"/>
    </location>
</feature>
<protein>
    <recommendedName>
        <fullName evidence="2">DUF4283 domain-containing protein</fullName>
    </recommendedName>
</protein>
<dbReference type="Pfam" id="PF14111">
    <property type="entry name" value="DUF4283"/>
    <property type="match status" value="1"/>
</dbReference>
<sequence>MSAQLSANSSCGSNPIVVNKGRFAFRVDRTETKFSTSALASSVQNHFENYCLVGKIFGKSVLGRVIRNCLKNDWKCLPGDVPIDHIGREWYKIEFFFEEDIKYVIESRPWFVQGQIFAFKRWSPEFSPFHAMVDSIVSWVRIHFLPLHYRDEDVLRDLVSILGNPIQVDEESLIGRQDMVVDAVVQQQISEDVILVFPQLTLASSNTGAEVIGKRDAETDQHEEDNDPRWTVVANHKGKAKMSLRDGRSFKEAAKGAKFRVSDNLSSAHGGGRLLEEGEPSMKGRGGLSPPPSSPARESSKLLTKAPRRESDRSLKRRRLTHRLTWRSVGFLTLQPIP</sequence>
<dbReference type="AlphaFoldDB" id="A0AAD4YL29"/>
<dbReference type="PANTHER" id="PTHR31286">
    <property type="entry name" value="GLYCINE-RICH CELL WALL STRUCTURAL PROTEIN 1.8-LIKE"/>
    <property type="match status" value="1"/>
</dbReference>
<reference evidence="3 4" key="1">
    <citation type="journal article" date="2022" name="G3 (Bethesda)">
        <title>Whole-genome sequence and methylome profiling of the almond [Prunus dulcis (Mill.) D.A. Webb] cultivar 'Nonpareil'.</title>
        <authorList>
            <person name="D'Amico-Willman K.M."/>
            <person name="Ouma W.Z."/>
            <person name="Meulia T."/>
            <person name="Sideli G.M."/>
            <person name="Gradziel T.M."/>
            <person name="Fresnedo-Ramirez J."/>
        </authorList>
    </citation>
    <scope>NUCLEOTIDE SEQUENCE [LARGE SCALE GENOMIC DNA]</scope>
    <source>
        <strain evidence="3">Clone GOH B32 T37-40</strain>
    </source>
</reference>
<dbReference type="InterPro" id="IPR040256">
    <property type="entry name" value="At4g02000-like"/>
</dbReference>
<comment type="caution">
    <text evidence="3">The sequence shown here is derived from an EMBL/GenBank/DDBJ whole genome shotgun (WGS) entry which is preliminary data.</text>
</comment>